<gene>
    <name evidence="6" type="ORF">GCM10008938_20690</name>
</gene>
<dbReference type="GO" id="GO:0016787">
    <property type="term" value="F:hydrolase activity"/>
    <property type="evidence" value="ECO:0007669"/>
    <property type="project" value="UniProtKB-KW"/>
</dbReference>
<dbReference type="InterPro" id="IPR051453">
    <property type="entry name" value="MBL_Glyoxalase_II"/>
</dbReference>
<dbReference type="InterPro" id="IPR036866">
    <property type="entry name" value="RibonucZ/Hydroxyglut_hydro"/>
</dbReference>
<evidence type="ECO:0000256" key="3">
    <source>
        <dbReference type="ARBA" id="ARBA00022801"/>
    </source>
</evidence>
<keyword evidence="7" id="KW-1185">Reference proteome</keyword>
<sequence>MWISSLKFDDLTIEWFVTGPLQENAYLVHDALSNAFLIDPGADAPEILAVVQEKALNVRAILLTHAHFDHIGAVQPIREALKIPVHLHDADLTIFQNAALSAARWNLPLEQPAAPDASLHHGQVIEAGAIQLEVRFVPGHAPGHVVFVGSGFVLAGDTLFKGSIGRTDLPGGNHALLLEKIRGELLTLADETVVLSGHGDKTTIGLERLRNPFLS</sequence>
<dbReference type="RefSeq" id="WP_189002612.1">
    <property type="nucleotide sequence ID" value="NZ_BMOD01000006.1"/>
</dbReference>
<dbReference type="SMART" id="SM00849">
    <property type="entry name" value="Lactamase_B"/>
    <property type="match status" value="1"/>
</dbReference>
<dbReference type="PANTHER" id="PTHR46233:SF3">
    <property type="entry name" value="HYDROXYACYLGLUTATHIONE HYDROLASE GLOC"/>
    <property type="match status" value="1"/>
</dbReference>
<dbReference type="Gene3D" id="3.60.15.10">
    <property type="entry name" value="Ribonuclease Z/Hydroxyacylglutathione hydrolase-like"/>
    <property type="match status" value="1"/>
</dbReference>
<proteinExistence type="predicted"/>
<evidence type="ECO:0000256" key="4">
    <source>
        <dbReference type="ARBA" id="ARBA00022833"/>
    </source>
</evidence>
<dbReference type="Proteomes" id="UP000632222">
    <property type="component" value="Unassembled WGS sequence"/>
</dbReference>
<dbReference type="Pfam" id="PF00753">
    <property type="entry name" value="Lactamase_B"/>
    <property type="match status" value="1"/>
</dbReference>
<comment type="cofactor">
    <cofactor evidence="1">
        <name>Zn(2+)</name>
        <dbReference type="ChEBI" id="CHEBI:29105"/>
    </cofactor>
</comment>
<name>A0ABQ2CYW7_9DEIO</name>
<dbReference type="InterPro" id="IPR001279">
    <property type="entry name" value="Metallo-B-lactamas"/>
</dbReference>
<dbReference type="EMBL" id="BMOD01000006">
    <property type="protein sequence ID" value="GGJ34386.1"/>
    <property type="molecule type" value="Genomic_DNA"/>
</dbReference>
<comment type="caution">
    <text evidence="6">The sequence shown here is derived from an EMBL/GenBank/DDBJ whole genome shotgun (WGS) entry which is preliminary data.</text>
</comment>
<evidence type="ECO:0000259" key="5">
    <source>
        <dbReference type="SMART" id="SM00849"/>
    </source>
</evidence>
<organism evidence="6 7">
    <name type="scientific">Deinococcus roseus</name>
    <dbReference type="NCBI Taxonomy" id="392414"/>
    <lineage>
        <taxon>Bacteria</taxon>
        <taxon>Thermotogati</taxon>
        <taxon>Deinococcota</taxon>
        <taxon>Deinococci</taxon>
        <taxon>Deinococcales</taxon>
        <taxon>Deinococcaceae</taxon>
        <taxon>Deinococcus</taxon>
    </lineage>
</organism>
<evidence type="ECO:0000256" key="1">
    <source>
        <dbReference type="ARBA" id="ARBA00001947"/>
    </source>
</evidence>
<keyword evidence="3 6" id="KW-0378">Hydrolase</keyword>
<evidence type="ECO:0000313" key="6">
    <source>
        <dbReference type="EMBL" id="GGJ34386.1"/>
    </source>
</evidence>
<dbReference type="PANTHER" id="PTHR46233">
    <property type="entry name" value="HYDROXYACYLGLUTATHIONE HYDROLASE GLOC"/>
    <property type="match status" value="1"/>
</dbReference>
<keyword evidence="4" id="KW-0862">Zinc</keyword>
<dbReference type="SUPFAM" id="SSF56281">
    <property type="entry name" value="Metallo-hydrolase/oxidoreductase"/>
    <property type="match status" value="1"/>
</dbReference>
<evidence type="ECO:0000313" key="7">
    <source>
        <dbReference type="Proteomes" id="UP000632222"/>
    </source>
</evidence>
<reference evidence="7" key="1">
    <citation type="journal article" date="2019" name="Int. J. Syst. Evol. Microbiol.">
        <title>The Global Catalogue of Microorganisms (GCM) 10K type strain sequencing project: providing services to taxonomists for standard genome sequencing and annotation.</title>
        <authorList>
            <consortium name="The Broad Institute Genomics Platform"/>
            <consortium name="The Broad Institute Genome Sequencing Center for Infectious Disease"/>
            <person name="Wu L."/>
            <person name="Ma J."/>
        </authorList>
    </citation>
    <scope>NUCLEOTIDE SEQUENCE [LARGE SCALE GENOMIC DNA]</scope>
    <source>
        <strain evidence="7">JCM 14370</strain>
    </source>
</reference>
<protein>
    <submittedName>
        <fullName evidence="6">Hydrolase</fullName>
    </submittedName>
</protein>
<feature type="domain" description="Metallo-beta-lactamase" evidence="5">
    <location>
        <begin position="22"/>
        <end position="198"/>
    </location>
</feature>
<keyword evidence="2" id="KW-0479">Metal-binding</keyword>
<accession>A0ABQ2CYW7</accession>
<evidence type="ECO:0000256" key="2">
    <source>
        <dbReference type="ARBA" id="ARBA00022723"/>
    </source>
</evidence>